<comment type="caution">
    <text evidence="2">The sequence shown here is derived from an EMBL/GenBank/DDBJ whole genome shotgun (WGS) entry which is preliminary data.</text>
</comment>
<gene>
    <name evidence="2" type="ORF">NIES593_16475</name>
</gene>
<dbReference type="STRING" id="1921803.NIES593_16475"/>
<feature type="transmembrane region" description="Helical" evidence="1">
    <location>
        <begin position="49"/>
        <end position="68"/>
    </location>
</feature>
<keyword evidence="1" id="KW-0472">Membrane</keyword>
<keyword evidence="1" id="KW-0812">Transmembrane</keyword>
<dbReference type="Proteomes" id="UP000186868">
    <property type="component" value="Unassembled WGS sequence"/>
</dbReference>
<name>A0A1U7HCA7_9CYAN</name>
<proteinExistence type="predicted"/>
<evidence type="ECO:0000256" key="1">
    <source>
        <dbReference type="SAM" id="Phobius"/>
    </source>
</evidence>
<organism evidence="2 3">
    <name type="scientific">Hydrococcus rivularis NIES-593</name>
    <dbReference type="NCBI Taxonomy" id="1921803"/>
    <lineage>
        <taxon>Bacteria</taxon>
        <taxon>Bacillati</taxon>
        <taxon>Cyanobacteriota</taxon>
        <taxon>Cyanophyceae</taxon>
        <taxon>Pleurocapsales</taxon>
        <taxon>Hydrococcaceae</taxon>
        <taxon>Hydrococcus</taxon>
    </lineage>
</organism>
<reference evidence="2 3" key="1">
    <citation type="submission" date="2016-11" db="EMBL/GenBank/DDBJ databases">
        <title>Draft Genome Sequences of Nine Cyanobacterial Strains from Diverse Habitats.</title>
        <authorList>
            <person name="Zhu T."/>
            <person name="Hou S."/>
            <person name="Lu X."/>
            <person name="Hess W.R."/>
        </authorList>
    </citation>
    <scope>NUCLEOTIDE SEQUENCE [LARGE SCALE GENOMIC DNA]</scope>
    <source>
        <strain evidence="2 3">NIES-593</strain>
    </source>
</reference>
<dbReference type="RefSeq" id="WP_015145159.1">
    <property type="nucleotide sequence ID" value="NZ_MRCB01000022.1"/>
</dbReference>
<evidence type="ECO:0000313" key="3">
    <source>
        <dbReference type="Proteomes" id="UP000186868"/>
    </source>
</evidence>
<accession>A0A1U7HCA7</accession>
<dbReference type="AlphaFoldDB" id="A0A1U7HCA7"/>
<protein>
    <submittedName>
        <fullName evidence="2">Uncharacterized protein</fullName>
    </submittedName>
</protein>
<dbReference type="EMBL" id="MRCB01000022">
    <property type="protein sequence ID" value="OKH21210.1"/>
    <property type="molecule type" value="Genomic_DNA"/>
</dbReference>
<keyword evidence="3" id="KW-1185">Reference proteome</keyword>
<keyword evidence="1" id="KW-1133">Transmembrane helix</keyword>
<sequence length="81" mass="8993">MNIKLVIFSGIITALLGSVLGLAAAHIGQKDFNQPRYESQFYSDLHYKYYGIIGAGLGFAIGVSQECVRELKAKRDKELEQ</sequence>
<evidence type="ECO:0000313" key="2">
    <source>
        <dbReference type="EMBL" id="OKH21210.1"/>
    </source>
</evidence>